<gene>
    <name evidence="4" type="ORF">BEL07_20245</name>
</gene>
<dbReference type="InterPro" id="IPR044725">
    <property type="entry name" value="CBSX3_CBS_dom"/>
</dbReference>
<dbReference type="PANTHER" id="PTHR43080">
    <property type="entry name" value="CBS DOMAIN-CONTAINING PROTEIN CBSX3, MITOCHONDRIAL"/>
    <property type="match status" value="1"/>
</dbReference>
<proteinExistence type="predicted"/>
<dbReference type="PANTHER" id="PTHR43080:SF2">
    <property type="entry name" value="CBS DOMAIN-CONTAINING PROTEIN"/>
    <property type="match status" value="1"/>
</dbReference>
<feature type="domain" description="CBS" evidence="3">
    <location>
        <begin position="75"/>
        <end position="130"/>
    </location>
</feature>
<name>A0A1E8Q1S2_9MYCO</name>
<dbReference type="InterPro" id="IPR051257">
    <property type="entry name" value="Diverse_CBS-Domain"/>
</dbReference>
<dbReference type="EMBL" id="MCHX01000052">
    <property type="protein sequence ID" value="OFJ51950.1"/>
    <property type="molecule type" value="Genomic_DNA"/>
</dbReference>
<dbReference type="GO" id="GO:0016301">
    <property type="term" value="F:kinase activity"/>
    <property type="evidence" value="ECO:0007669"/>
    <property type="project" value="UniProtKB-KW"/>
</dbReference>
<dbReference type="OrthoDB" id="9807125at2"/>
<dbReference type="Gene3D" id="3.10.580.10">
    <property type="entry name" value="CBS-domain"/>
    <property type="match status" value="1"/>
</dbReference>
<comment type="caution">
    <text evidence="4">The sequence shown here is derived from an EMBL/GenBank/DDBJ whole genome shotgun (WGS) entry which is preliminary data.</text>
</comment>
<keyword evidence="5" id="KW-1185">Reference proteome</keyword>
<evidence type="ECO:0000313" key="4">
    <source>
        <dbReference type="EMBL" id="OFJ51950.1"/>
    </source>
</evidence>
<dbReference type="Pfam" id="PF00571">
    <property type="entry name" value="CBS"/>
    <property type="match status" value="2"/>
</dbReference>
<evidence type="ECO:0000256" key="1">
    <source>
        <dbReference type="ARBA" id="ARBA00023122"/>
    </source>
</evidence>
<evidence type="ECO:0000256" key="2">
    <source>
        <dbReference type="PROSITE-ProRule" id="PRU00703"/>
    </source>
</evidence>
<sequence>MRISDVLKSKGAGVLTVAPDATLGTLLGCLVTRNVGALVVVDAGRPVGIVSERDVVRHLHARGAGLLDLTVADIMSTHVVTCAPGDSVDALSALMTTHRVRHVPVVDDGALAGIVSIGDVVKTRMSELEQQQEHLENYIAQG</sequence>
<dbReference type="PROSITE" id="PS51371">
    <property type="entry name" value="CBS"/>
    <property type="match status" value="2"/>
</dbReference>
<evidence type="ECO:0000259" key="3">
    <source>
        <dbReference type="PROSITE" id="PS51371"/>
    </source>
</evidence>
<organism evidence="4 5">
    <name type="scientific">Mycolicibacterium grossiae</name>
    <dbReference type="NCBI Taxonomy" id="1552759"/>
    <lineage>
        <taxon>Bacteria</taxon>
        <taxon>Bacillati</taxon>
        <taxon>Actinomycetota</taxon>
        <taxon>Actinomycetes</taxon>
        <taxon>Mycobacteriales</taxon>
        <taxon>Mycobacteriaceae</taxon>
        <taxon>Mycolicibacterium</taxon>
    </lineage>
</organism>
<keyword evidence="1 2" id="KW-0129">CBS domain</keyword>
<accession>A0A1E8Q1S2</accession>
<reference evidence="4 5" key="1">
    <citation type="submission" date="2016-09" db="EMBL/GenBank/DDBJ databases">
        <title>genome sequence of Mycobacterium sp. 739 SCH.</title>
        <authorList>
            <person name="Greninger A.L."/>
            <person name="Qin X."/>
            <person name="Jerome K."/>
            <person name="Vora S."/>
            <person name="Quinn K."/>
        </authorList>
    </citation>
    <scope>NUCLEOTIDE SEQUENCE [LARGE SCALE GENOMIC DNA]</scope>
    <source>
        <strain evidence="4 5">SCH</strain>
    </source>
</reference>
<dbReference type="InterPro" id="IPR000644">
    <property type="entry name" value="CBS_dom"/>
</dbReference>
<dbReference type="RefSeq" id="WP_070354870.1">
    <property type="nucleotide sequence ID" value="NZ_CP043474.1"/>
</dbReference>
<protein>
    <submittedName>
        <fullName evidence="4">Histidine kinase</fullName>
    </submittedName>
</protein>
<keyword evidence="4" id="KW-0418">Kinase</keyword>
<dbReference type="Proteomes" id="UP000178953">
    <property type="component" value="Unassembled WGS sequence"/>
</dbReference>
<feature type="domain" description="CBS" evidence="3">
    <location>
        <begin position="8"/>
        <end position="69"/>
    </location>
</feature>
<evidence type="ECO:0000313" key="5">
    <source>
        <dbReference type="Proteomes" id="UP000178953"/>
    </source>
</evidence>
<dbReference type="InterPro" id="IPR046342">
    <property type="entry name" value="CBS_dom_sf"/>
</dbReference>
<keyword evidence="4" id="KW-0808">Transferase</keyword>
<dbReference type="CDD" id="cd04623">
    <property type="entry name" value="CBS_pair_bac_euk"/>
    <property type="match status" value="1"/>
</dbReference>
<dbReference type="SMART" id="SM00116">
    <property type="entry name" value="CBS"/>
    <property type="match status" value="2"/>
</dbReference>
<dbReference type="AlphaFoldDB" id="A0A1E8Q1S2"/>
<dbReference type="SUPFAM" id="SSF54631">
    <property type="entry name" value="CBS-domain pair"/>
    <property type="match status" value="1"/>
</dbReference>